<evidence type="ECO:0000256" key="4">
    <source>
        <dbReference type="ARBA" id="ARBA00022679"/>
    </source>
</evidence>
<accession>A0ABT3CR76</accession>
<dbReference type="Pfam" id="PF02518">
    <property type="entry name" value="HATPase_c"/>
    <property type="match status" value="1"/>
</dbReference>
<keyword evidence="10" id="KW-1185">Reference proteome</keyword>
<dbReference type="RefSeq" id="WP_264136986.1">
    <property type="nucleotide sequence ID" value="NZ_JAOYOD010000001.1"/>
</dbReference>
<gene>
    <name evidence="9" type="ORF">N7U62_05970</name>
</gene>
<dbReference type="Pfam" id="PF00512">
    <property type="entry name" value="HisKA"/>
    <property type="match status" value="1"/>
</dbReference>
<evidence type="ECO:0000256" key="2">
    <source>
        <dbReference type="ARBA" id="ARBA00012438"/>
    </source>
</evidence>
<keyword evidence="6" id="KW-0902">Two-component regulatory system</keyword>
<evidence type="ECO:0000256" key="5">
    <source>
        <dbReference type="ARBA" id="ARBA00022777"/>
    </source>
</evidence>
<comment type="caution">
    <text evidence="9">The sequence shown here is derived from an EMBL/GenBank/DDBJ whole genome shotgun (WGS) entry which is preliminary data.</text>
</comment>
<keyword evidence="7" id="KW-0175">Coiled coil</keyword>
<dbReference type="PROSITE" id="PS50109">
    <property type="entry name" value="HIS_KIN"/>
    <property type="match status" value="1"/>
</dbReference>
<evidence type="ECO:0000256" key="3">
    <source>
        <dbReference type="ARBA" id="ARBA00022553"/>
    </source>
</evidence>
<dbReference type="InterPro" id="IPR036890">
    <property type="entry name" value="HATPase_C_sf"/>
</dbReference>
<evidence type="ECO:0000256" key="7">
    <source>
        <dbReference type="SAM" id="Coils"/>
    </source>
</evidence>
<dbReference type="PANTHER" id="PTHR43711:SF1">
    <property type="entry name" value="HISTIDINE KINASE 1"/>
    <property type="match status" value="1"/>
</dbReference>
<dbReference type="SMART" id="SM00388">
    <property type="entry name" value="HisKA"/>
    <property type="match status" value="1"/>
</dbReference>
<dbReference type="GO" id="GO:0016301">
    <property type="term" value="F:kinase activity"/>
    <property type="evidence" value="ECO:0007669"/>
    <property type="project" value="UniProtKB-KW"/>
</dbReference>
<feature type="coiled-coil region" evidence="7">
    <location>
        <begin position="31"/>
        <end position="72"/>
    </location>
</feature>
<sequence length="293" mass="33815">MSENIYNDLLQKQINKYTKGKSIPEEWKPLFESINDSYNNYEKELELIERVMNVSSEELLDANQELKKINEEMDRFVYSTSHDLRAPLLSILGLLNIIEKENKQYDIQGYLKLLRDSTVNLDKFISDIIDYSRNSRLEVEKTQVDIGEIINESFKHLNYLPGCSTLLKLVNIDAKEKFYSDQRRLVIIFNNLISNAIKYQNPDLTDSYINIEAEIDVKEMKLEISDNGIGIEESYLQKIFDMFYRASPDSKGSGLGLYIVKEAIQKLNGSIAVESTLGMGTKFSVVIPNIERH</sequence>
<name>A0ABT3CR76_9BACT</name>
<dbReference type="InterPro" id="IPR003594">
    <property type="entry name" value="HATPase_dom"/>
</dbReference>
<dbReference type="PANTHER" id="PTHR43711">
    <property type="entry name" value="TWO-COMPONENT HISTIDINE KINASE"/>
    <property type="match status" value="1"/>
</dbReference>
<evidence type="ECO:0000313" key="9">
    <source>
        <dbReference type="EMBL" id="MCV9386201.1"/>
    </source>
</evidence>
<dbReference type="EMBL" id="JAOYOD010000001">
    <property type="protein sequence ID" value="MCV9386201.1"/>
    <property type="molecule type" value="Genomic_DNA"/>
</dbReference>
<keyword evidence="4" id="KW-0808">Transferase</keyword>
<dbReference type="SMART" id="SM00387">
    <property type="entry name" value="HATPase_c"/>
    <property type="match status" value="1"/>
</dbReference>
<dbReference type="SUPFAM" id="SSF55874">
    <property type="entry name" value="ATPase domain of HSP90 chaperone/DNA topoisomerase II/histidine kinase"/>
    <property type="match status" value="1"/>
</dbReference>
<dbReference type="SUPFAM" id="SSF47384">
    <property type="entry name" value="Homodimeric domain of signal transducing histidine kinase"/>
    <property type="match status" value="1"/>
</dbReference>
<dbReference type="CDD" id="cd00082">
    <property type="entry name" value="HisKA"/>
    <property type="match status" value="1"/>
</dbReference>
<evidence type="ECO:0000256" key="1">
    <source>
        <dbReference type="ARBA" id="ARBA00000085"/>
    </source>
</evidence>
<dbReference type="Proteomes" id="UP001300692">
    <property type="component" value="Unassembled WGS sequence"/>
</dbReference>
<evidence type="ECO:0000313" key="10">
    <source>
        <dbReference type="Proteomes" id="UP001300692"/>
    </source>
</evidence>
<dbReference type="Gene3D" id="1.10.287.130">
    <property type="match status" value="1"/>
</dbReference>
<evidence type="ECO:0000259" key="8">
    <source>
        <dbReference type="PROSITE" id="PS50109"/>
    </source>
</evidence>
<proteinExistence type="predicted"/>
<dbReference type="PRINTS" id="PR00344">
    <property type="entry name" value="BCTRLSENSOR"/>
</dbReference>
<dbReference type="EC" id="2.7.13.3" evidence="2"/>
<dbReference type="Gene3D" id="3.30.565.10">
    <property type="entry name" value="Histidine kinase-like ATPase, C-terminal domain"/>
    <property type="match status" value="1"/>
</dbReference>
<dbReference type="CDD" id="cd00075">
    <property type="entry name" value="HATPase"/>
    <property type="match status" value="1"/>
</dbReference>
<comment type="catalytic activity">
    <reaction evidence="1">
        <text>ATP + protein L-histidine = ADP + protein N-phospho-L-histidine.</text>
        <dbReference type="EC" id="2.7.13.3"/>
    </reaction>
</comment>
<dbReference type="InterPro" id="IPR004358">
    <property type="entry name" value="Sig_transdc_His_kin-like_C"/>
</dbReference>
<keyword evidence="3" id="KW-0597">Phosphoprotein</keyword>
<keyword evidence="5 9" id="KW-0418">Kinase</keyword>
<dbReference type="InterPro" id="IPR050736">
    <property type="entry name" value="Sensor_HK_Regulatory"/>
</dbReference>
<dbReference type="InterPro" id="IPR005467">
    <property type="entry name" value="His_kinase_dom"/>
</dbReference>
<feature type="domain" description="Histidine kinase" evidence="8">
    <location>
        <begin position="79"/>
        <end position="291"/>
    </location>
</feature>
<evidence type="ECO:0000256" key="6">
    <source>
        <dbReference type="ARBA" id="ARBA00023012"/>
    </source>
</evidence>
<reference evidence="9 10" key="1">
    <citation type="submission" date="2022-10" db="EMBL/GenBank/DDBJ databases">
        <title>Comparative genomics and taxonomic characterization of three novel marine species of genus Reichenbachiella exhibiting antioxidant and polysaccharide degradation activities.</title>
        <authorList>
            <person name="Muhammad N."/>
            <person name="Lee Y.-J."/>
            <person name="Ko J."/>
            <person name="Kim S.-G."/>
        </authorList>
    </citation>
    <scope>NUCLEOTIDE SEQUENCE [LARGE SCALE GENOMIC DNA]</scope>
    <source>
        <strain evidence="9 10">ABR2-5</strain>
    </source>
</reference>
<protein>
    <recommendedName>
        <fullName evidence="2">histidine kinase</fullName>
        <ecNumber evidence="2">2.7.13.3</ecNumber>
    </recommendedName>
</protein>
<dbReference type="InterPro" id="IPR003661">
    <property type="entry name" value="HisK_dim/P_dom"/>
</dbReference>
<organism evidence="9 10">
    <name type="scientific">Reichenbachiella ulvae</name>
    <dbReference type="NCBI Taxonomy" id="2980104"/>
    <lineage>
        <taxon>Bacteria</taxon>
        <taxon>Pseudomonadati</taxon>
        <taxon>Bacteroidota</taxon>
        <taxon>Cytophagia</taxon>
        <taxon>Cytophagales</taxon>
        <taxon>Reichenbachiellaceae</taxon>
        <taxon>Reichenbachiella</taxon>
    </lineage>
</organism>
<dbReference type="InterPro" id="IPR036097">
    <property type="entry name" value="HisK_dim/P_sf"/>
</dbReference>